<dbReference type="PANTHER" id="PTHR46018">
    <property type="entry name" value="ZINC PHOSPHODIESTERASE ELAC PROTEIN 1"/>
    <property type="match status" value="1"/>
</dbReference>
<dbReference type="InterPro" id="IPR036866">
    <property type="entry name" value="RibonucZ/Hydroxyglut_hydro"/>
</dbReference>
<reference evidence="1 2" key="1">
    <citation type="submission" date="2019-03" db="EMBL/GenBank/DDBJ databases">
        <title>Genomic Encyclopedia of Type Strains, Phase IV (KMG-IV): sequencing the most valuable type-strain genomes for metagenomic binning, comparative biology and taxonomic classification.</title>
        <authorList>
            <person name="Goeker M."/>
        </authorList>
    </citation>
    <scope>NUCLEOTIDE SEQUENCE [LARGE SCALE GENOMIC DNA]</scope>
    <source>
        <strain evidence="1 2">DSM 24984</strain>
    </source>
</reference>
<accession>A0A4R1KC37</accession>
<evidence type="ECO:0000313" key="2">
    <source>
        <dbReference type="Proteomes" id="UP000294614"/>
    </source>
</evidence>
<dbReference type="Proteomes" id="UP000294614">
    <property type="component" value="Unassembled WGS sequence"/>
</dbReference>
<name>A0A4R1KC37_9BACT</name>
<evidence type="ECO:0000313" key="1">
    <source>
        <dbReference type="EMBL" id="TCK60699.1"/>
    </source>
</evidence>
<dbReference type="PANTHER" id="PTHR46018:SF2">
    <property type="entry name" value="ZINC PHOSPHODIESTERASE ELAC PROTEIN 1"/>
    <property type="match status" value="1"/>
</dbReference>
<dbReference type="RefSeq" id="WP_132873569.1">
    <property type="nucleotide sequence ID" value="NZ_JAJUHT010000001.1"/>
</dbReference>
<proteinExistence type="predicted"/>
<dbReference type="OrthoDB" id="9800940at2"/>
<dbReference type="AlphaFoldDB" id="A0A4R1KC37"/>
<dbReference type="EMBL" id="SMGG01000004">
    <property type="protein sequence ID" value="TCK60699.1"/>
    <property type="molecule type" value="Genomic_DNA"/>
</dbReference>
<gene>
    <name evidence="1" type="ORF">C8D98_1578</name>
</gene>
<protein>
    <submittedName>
        <fullName evidence="1">Ribonuclease Z</fullName>
    </submittedName>
</protein>
<dbReference type="GO" id="GO:0042781">
    <property type="term" value="F:3'-tRNA processing endoribonuclease activity"/>
    <property type="evidence" value="ECO:0007669"/>
    <property type="project" value="TreeGrafter"/>
</dbReference>
<comment type="caution">
    <text evidence="1">The sequence shown here is derived from an EMBL/GenBank/DDBJ whole genome shotgun (WGS) entry which is preliminary data.</text>
</comment>
<dbReference type="Gene3D" id="3.60.15.10">
    <property type="entry name" value="Ribonuclease Z/Hydroxyacylglutathione hydrolase-like"/>
    <property type="match status" value="1"/>
</dbReference>
<sequence length="329" mass="37650">MKHNFSIKQVNSPFEDTAFFARNVYKTEGFLFDCGRLGGLTNSEVLAISEIFISHTHIDHFYGFDRILRGTLLSGKRFRVFGPEGIIKNVRGKIDSYTWNLIKSYPVSYEVIELNSGRKEYETAVFSAADGFEMVKGSIKHEDIVLGDGFRFDFDIFDHRVPSVGYRISEKEMVAFKKDVLETEGFISGKWIGQLKKCVLAGELDGTVDAESRGGVVTMSVREAQARFLEDVKPQSVTFITDIAPSDENFEKAVALAKDTSVLLIECVFLEEDKEHADFKKHLTMTLSKEIFRKSGADKVRFFHFAPRYDQFRREFYDRLYSDMEGFIL</sequence>
<keyword evidence="2" id="KW-1185">Reference proteome</keyword>
<organism evidence="1 2">
    <name type="scientific">Seleniivibrio woodruffii</name>
    <dbReference type="NCBI Taxonomy" id="1078050"/>
    <lineage>
        <taxon>Bacteria</taxon>
        <taxon>Pseudomonadati</taxon>
        <taxon>Deferribacterota</taxon>
        <taxon>Deferribacteres</taxon>
        <taxon>Deferribacterales</taxon>
        <taxon>Geovibrionaceae</taxon>
        <taxon>Seleniivibrio</taxon>
    </lineage>
</organism>
<dbReference type="SUPFAM" id="SSF56281">
    <property type="entry name" value="Metallo-hydrolase/oxidoreductase"/>
    <property type="match status" value="1"/>
</dbReference>